<feature type="transmembrane region" description="Helical" evidence="16">
    <location>
        <begin position="125"/>
        <end position="147"/>
    </location>
</feature>
<evidence type="ECO:0000256" key="12">
    <source>
        <dbReference type="ARBA" id="ARBA00023128"/>
    </source>
</evidence>
<comment type="similarity">
    <text evidence="2">Belongs to the complex I subunit 6 family.</text>
</comment>
<evidence type="ECO:0000256" key="14">
    <source>
        <dbReference type="ARBA" id="ARBA00031019"/>
    </source>
</evidence>
<keyword evidence="6" id="KW-0679">Respiratory chain</keyword>
<evidence type="ECO:0000256" key="15">
    <source>
        <dbReference type="ARBA" id="ARBA00049551"/>
    </source>
</evidence>
<organism evidence="17">
    <name type="scientific">Cysteochila chiniana</name>
    <dbReference type="NCBI Taxonomy" id="2172476"/>
    <lineage>
        <taxon>Eukaryota</taxon>
        <taxon>Metazoa</taxon>
        <taxon>Ecdysozoa</taxon>
        <taxon>Arthropoda</taxon>
        <taxon>Hexapoda</taxon>
        <taxon>Insecta</taxon>
        <taxon>Pterygota</taxon>
        <taxon>Neoptera</taxon>
        <taxon>Paraneoptera</taxon>
        <taxon>Hemiptera</taxon>
        <taxon>Heteroptera</taxon>
        <taxon>Panheteroptera</taxon>
        <taxon>Cimicomorpha</taxon>
        <taxon>Tingidae</taxon>
        <taxon>Cysteochila</taxon>
    </lineage>
</organism>
<dbReference type="GeneID" id="36944084"/>
<keyword evidence="13 16" id="KW-0472">Membrane</keyword>
<dbReference type="PANTHER" id="PTHR11435">
    <property type="entry name" value="NADH UBIQUINONE OXIDOREDUCTASE SUBUNIT ND6"/>
    <property type="match status" value="1"/>
</dbReference>
<dbReference type="CTD" id="4541"/>
<dbReference type="RefSeq" id="YP_009488337.1">
    <property type="nucleotide sequence ID" value="NC_037833.1"/>
</dbReference>
<dbReference type="EMBL" id="MF351855">
    <property type="protein sequence ID" value="AWD31596.1"/>
    <property type="molecule type" value="Genomic_DNA"/>
</dbReference>
<gene>
    <name evidence="17" type="primary">ND6</name>
</gene>
<keyword evidence="10 16" id="KW-1133">Transmembrane helix</keyword>
<proteinExistence type="inferred from homology"/>
<evidence type="ECO:0000256" key="6">
    <source>
        <dbReference type="ARBA" id="ARBA00022660"/>
    </source>
</evidence>
<evidence type="ECO:0000313" key="17">
    <source>
        <dbReference type="EMBL" id="AWD31596.1"/>
    </source>
</evidence>
<dbReference type="InterPro" id="IPR050269">
    <property type="entry name" value="ComplexI_Subunit6"/>
</dbReference>
<evidence type="ECO:0000256" key="7">
    <source>
        <dbReference type="ARBA" id="ARBA00022692"/>
    </source>
</evidence>
<comment type="catalytic activity">
    <reaction evidence="15">
        <text>a ubiquinone + NADH + 5 H(+)(in) = a ubiquinol + NAD(+) + 4 H(+)(out)</text>
        <dbReference type="Rhea" id="RHEA:29091"/>
        <dbReference type="Rhea" id="RHEA-COMP:9565"/>
        <dbReference type="Rhea" id="RHEA-COMP:9566"/>
        <dbReference type="ChEBI" id="CHEBI:15378"/>
        <dbReference type="ChEBI" id="CHEBI:16389"/>
        <dbReference type="ChEBI" id="CHEBI:17976"/>
        <dbReference type="ChEBI" id="CHEBI:57540"/>
        <dbReference type="ChEBI" id="CHEBI:57945"/>
        <dbReference type="EC" id="7.1.1.2"/>
    </reaction>
</comment>
<dbReference type="PANTHER" id="PTHR11435:SF1">
    <property type="entry name" value="NADH-UBIQUINONE OXIDOREDUCTASE CHAIN 6"/>
    <property type="match status" value="1"/>
</dbReference>
<comment type="subcellular location">
    <subcellularLocation>
        <location evidence="1">Mitochondrion membrane</location>
        <topology evidence="1">Multi-pass membrane protein</topology>
    </subcellularLocation>
</comment>
<keyword evidence="9" id="KW-0249">Electron transport</keyword>
<dbReference type="GO" id="GO:0031966">
    <property type="term" value="C:mitochondrial membrane"/>
    <property type="evidence" value="ECO:0007669"/>
    <property type="project" value="UniProtKB-SubCell"/>
</dbReference>
<sequence length="158" mass="18514">MNMLIILFLITSFTFMFSITPLSMGVTLIMQTFMISMMTAMMISSFWYSYLLILVMVSGLLVMFMYMASIASNEKFKISFNWMPFTIMFLYILTNETLIYNKKINMEKLTNSQELIMNKLLNSKFIIPSLLMIMFLFLVMIAISFLVNTEEGPMRKSY</sequence>
<keyword evidence="11" id="KW-0520">NAD</keyword>
<dbReference type="AlphaFoldDB" id="A0A343WNM0"/>
<keyword evidence="7 16" id="KW-0812">Transmembrane</keyword>
<keyword evidence="5" id="KW-0813">Transport</keyword>
<feature type="transmembrane region" description="Helical" evidence="16">
    <location>
        <begin position="80"/>
        <end position="100"/>
    </location>
</feature>
<evidence type="ECO:0000256" key="9">
    <source>
        <dbReference type="ARBA" id="ARBA00022982"/>
    </source>
</evidence>
<accession>A0A343WNM0</accession>
<evidence type="ECO:0000256" key="5">
    <source>
        <dbReference type="ARBA" id="ARBA00022448"/>
    </source>
</evidence>
<dbReference type="GO" id="GO:0008137">
    <property type="term" value="F:NADH dehydrogenase (ubiquinone) activity"/>
    <property type="evidence" value="ECO:0007669"/>
    <property type="project" value="UniProtKB-EC"/>
</dbReference>
<evidence type="ECO:0000256" key="1">
    <source>
        <dbReference type="ARBA" id="ARBA00004225"/>
    </source>
</evidence>
<evidence type="ECO:0000256" key="8">
    <source>
        <dbReference type="ARBA" id="ARBA00022967"/>
    </source>
</evidence>
<name>A0A343WNM0_9HEMI</name>
<evidence type="ECO:0000256" key="3">
    <source>
        <dbReference type="ARBA" id="ARBA00012944"/>
    </source>
</evidence>
<evidence type="ECO:0000256" key="16">
    <source>
        <dbReference type="SAM" id="Phobius"/>
    </source>
</evidence>
<feature type="transmembrane region" description="Helical" evidence="16">
    <location>
        <begin position="49"/>
        <end position="68"/>
    </location>
</feature>
<keyword evidence="8" id="KW-1278">Translocase</keyword>
<reference evidence="17" key="1">
    <citation type="journal article" date="2018" name="BMC Genomics">
        <title>Compositional and mutational rate heterogeneity in mitochondrial genomes and its effect on the phylogenetic inferences of Cimicomorpha (Hemiptera: Heteroptera).</title>
        <authorList>
            <person name="Yang H."/>
            <person name="Li T."/>
            <person name="Dang K."/>
            <person name="Bu W."/>
        </authorList>
    </citation>
    <scope>NUCLEOTIDE SEQUENCE</scope>
</reference>
<evidence type="ECO:0000256" key="11">
    <source>
        <dbReference type="ARBA" id="ARBA00023027"/>
    </source>
</evidence>
<evidence type="ECO:0000256" key="4">
    <source>
        <dbReference type="ARBA" id="ARBA00021095"/>
    </source>
</evidence>
<keyword evidence="12 17" id="KW-0496">Mitochondrion</keyword>
<evidence type="ECO:0000256" key="10">
    <source>
        <dbReference type="ARBA" id="ARBA00022989"/>
    </source>
</evidence>
<dbReference type="EC" id="7.1.1.2" evidence="3"/>
<protein>
    <recommendedName>
        <fullName evidence="4">NADH-ubiquinone oxidoreductase chain 6</fullName>
        <ecNumber evidence="3">7.1.1.2</ecNumber>
    </recommendedName>
    <alternativeName>
        <fullName evidence="14">NADH dehydrogenase subunit 6</fullName>
    </alternativeName>
</protein>
<evidence type="ECO:0000256" key="2">
    <source>
        <dbReference type="ARBA" id="ARBA00005698"/>
    </source>
</evidence>
<evidence type="ECO:0000256" key="13">
    <source>
        <dbReference type="ARBA" id="ARBA00023136"/>
    </source>
</evidence>
<geneLocation type="mitochondrion" evidence="17"/>